<evidence type="ECO:0000313" key="3">
    <source>
        <dbReference type="RefSeq" id="XP_004496172.1"/>
    </source>
</evidence>
<dbReference type="GO" id="GO:0009507">
    <property type="term" value="C:chloroplast"/>
    <property type="evidence" value="ECO:0007669"/>
    <property type="project" value="TreeGrafter"/>
</dbReference>
<sequence length="144" mass="16418">MSNKTTEITTMVVEADTKPNPIFPFFPNFNFNFQLPFFPPKHNHHAKNKPSSIIPKLQEEEHAPIISNTNVVTFPKTQLVVPSPLQAEPDSHNSTTKTSNPLILYQVYAIGGFFISRWIWARWNERKARGKSPNDDGRGSQDNE</sequence>
<proteinExistence type="predicted"/>
<dbReference type="eggNOG" id="ENOG502S7JH">
    <property type="taxonomic scope" value="Eukaryota"/>
</dbReference>
<gene>
    <name evidence="3" type="primary">LOC101510792</name>
</gene>
<keyword evidence="1" id="KW-0472">Membrane</keyword>
<evidence type="ECO:0000313" key="2">
    <source>
        <dbReference type="Proteomes" id="UP000087171"/>
    </source>
</evidence>
<evidence type="ECO:0000256" key="1">
    <source>
        <dbReference type="SAM" id="Phobius"/>
    </source>
</evidence>
<dbReference type="STRING" id="3827.A0A1S2XZM3"/>
<dbReference type="Proteomes" id="UP000087171">
    <property type="component" value="Chromosome Ca4"/>
</dbReference>
<reference evidence="3" key="2">
    <citation type="submission" date="2025-08" db="UniProtKB">
        <authorList>
            <consortium name="RefSeq"/>
        </authorList>
    </citation>
    <scope>IDENTIFICATION</scope>
    <source>
        <tissue evidence="3">Etiolated seedlings</tissue>
    </source>
</reference>
<organism evidence="2 3">
    <name type="scientific">Cicer arietinum</name>
    <name type="common">Chickpea</name>
    <name type="synonym">Garbanzo</name>
    <dbReference type="NCBI Taxonomy" id="3827"/>
    <lineage>
        <taxon>Eukaryota</taxon>
        <taxon>Viridiplantae</taxon>
        <taxon>Streptophyta</taxon>
        <taxon>Embryophyta</taxon>
        <taxon>Tracheophyta</taxon>
        <taxon>Spermatophyta</taxon>
        <taxon>Magnoliopsida</taxon>
        <taxon>eudicotyledons</taxon>
        <taxon>Gunneridae</taxon>
        <taxon>Pentapetalae</taxon>
        <taxon>rosids</taxon>
        <taxon>fabids</taxon>
        <taxon>Fabales</taxon>
        <taxon>Fabaceae</taxon>
        <taxon>Papilionoideae</taxon>
        <taxon>50 kb inversion clade</taxon>
        <taxon>NPAAA clade</taxon>
        <taxon>Hologalegina</taxon>
        <taxon>IRL clade</taxon>
        <taxon>Cicereae</taxon>
        <taxon>Cicer</taxon>
    </lineage>
</organism>
<dbReference type="AlphaFoldDB" id="A0A1S2XZM3"/>
<keyword evidence="1" id="KW-0812">Transmembrane</keyword>
<feature type="transmembrane region" description="Helical" evidence="1">
    <location>
        <begin position="102"/>
        <end position="120"/>
    </location>
</feature>
<reference evidence="2" key="1">
    <citation type="journal article" date="2013" name="Nat. Biotechnol.">
        <title>Draft genome sequence of chickpea (Cicer arietinum) provides a resource for trait improvement.</title>
        <authorList>
            <person name="Varshney R.K."/>
            <person name="Song C."/>
            <person name="Saxena R.K."/>
            <person name="Azam S."/>
            <person name="Yu S."/>
            <person name="Sharpe A.G."/>
            <person name="Cannon S."/>
            <person name="Baek J."/>
            <person name="Rosen B.D."/>
            <person name="Tar'an B."/>
            <person name="Millan T."/>
            <person name="Zhang X."/>
            <person name="Ramsay L.D."/>
            <person name="Iwata A."/>
            <person name="Wang Y."/>
            <person name="Nelson W."/>
            <person name="Farmer A.D."/>
            <person name="Gaur P.M."/>
            <person name="Soderlund C."/>
            <person name="Penmetsa R.V."/>
            <person name="Xu C."/>
            <person name="Bharti A.K."/>
            <person name="He W."/>
            <person name="Winter P."/>
            <person name="Zhao S."/>
            <person name="Hane J.K."/>
            <person name="Carrasquilla-Garcia N."/>
            <person name="Condie J.A."/>
            <person name="Upadhyaya H.D."/>
            <person name="Luo M.C."/>
            <person name="Thudi M."/>
            <person name="Gowda C.L."/>
            <person name="Singh N.P."/>
            <person name="Lichtenzveig J."/>
            <person name="Gali K.K."/>
            <person name="Rubio J."/>
            <person name="Nadarajan N."/>
            <person name="Dolezel J."/>
            <person name="Bansal K.C."/>
            <person name="Xu X."/>
            <person name="Edwards D."/>
            <person name="Zhang G."/>
            <person name="Kahl G."/>
            <person name="Gil J."/>
            <person name="Singh K.B."/>
            <person name="Datta S.K."/>
            <person name="Jackson S.A."/>
            <person name="Wang J."/>
            <person name="Cook D.R."/>
        </authorList>
    </citation>
    <scope>NUCLEOTIDE SEQUENCE [LARGE SCALE GENOMIC DNA]</scope>
    <source>
        <strain evidence="2">cv. CDC Frontier</strain>
    </source>
</reference>
<dbReference type="PANTHER" id="PTHR36374:SF1">
    <property type="entry name" value="OS01G0969000 PROTEIN"/>
    <property type="match status" value="1"/>
</dbReference>
<name>A0A1S2XZM3_CICAR</name>
<dbReference type="PANTHER" id="PTHR36374">
    <property type="entry name" value="OS01G0969000 PROTEIN"/>
    <property type="match status" value="1"/>
</dbReference>
<keyword evidence="1" id="KW-1133">Transmembrane helix</keyword>
<keyword evidence="2" id="KW-1185">Reference proteome</keyword>
<accession>A0A1S2XZM3</accession>
<dbReference type="RefSeq" id="XP_004496172.1">
    <property type="nucleotide sequence ID" value="XM_004496115.3"/>
</dbReference>
<protein>
    <submittedName>
        <fullName evidence="3">Uncharacterized protein LOC101510792</fullName>
    </submittedName>
</protein>
<dbReference type="OrthoDB" id="1892038at2759"/>
<dbReference type="KEGG" id="cam:101510792"/>
<dbReference type="GeneID" id="101510792"/>
<dbReference type="PaxDb" id="3827-XP_004496172.1"/>